<dbReference type="Gene3D" id="3.40.50.1820">
    <property type="entry name" value="alpha/beta hydrolase"/>
    <property type="match status" value="1"/>
</dbReference>
<feature type="domain" description="Thioesterase TesA-like" evidence="1">
    <location>
        <begin position="41"/>
        <end position="251"/>
    </location>
</feature>
<evidence type="ECO:0000259" key="1">
    <source>
        <dbReference type="SMART" id="SM00824"/>
    </source>
</evidence>
<keyword evidence="2" id="KW-0378">Hydrolase</keyword>
<dbReference type="InterPro" id="IPR029058">
    <property type="entry name" value="AB_hydrolase_fold"/>
</dbReference>
<dbReference type="PANTHER" id="PTHR43194">
    <property type="entry name" value="HYDROLASE ALPHA/BETA FOLD FAMILY"/>
    <property type="match status" value="1"/>
</dbReference>
<dbReference type="Proteomes" id="UP001056535">
    <property type="component" value="Chromosome"/>
</dbReference>
<organism evidence="2 3">
    <name type="scientific">Ornithinimicrobium cryptoxanthini</name>
    <dbReference type="NCBI Taxonomy" id="2934161"/>
    <lineage>
        <taxon>Bacteria</taxon>
        <taxon>Bacillati</taxon>
        <taxon>Actinomycetota</taxon>
        <taxon>Actinomycetes</taxon>
        <taxon>Micrococcales</taxon>
        <taxon>Ornithinimicrobiaceae</taxon>
        <taxon>Ornithinimicrobium</taxon>
    </lineage>
</organism>
<gene>
    <name evidence="2" type="ORF">NF557_02355</name>
</gene>
<protein>
    <submittedName>
        <fullName evidence="2">Alpha/beta hydrolase</fullName>
    </submittedName>
</protein>
<proteinExistence type="predicted"/>
<reference evidence="2" key="1">
    <citation type="submission" date="2022-06" db="EMBL/GenBank/DDBJ databases">
        <title>Ornithinimicrobium JY.X270.</title>
        <authorList>
            <person name="Huang Y."/>
        </authorList>
    </citation>
    <scope>NUCLEOTIDE SEQUENCE</scope>
    <source>
        <strain evidence="2">JY.X270</strain>
    </source>
</reference>
<dbReference type="InterPro" id="IPR050228">
    <property type="entry name" value="Carboxylesterase_BioH"/>
</dbReference>
<dbReference type="InterPro" id="IPR020802">
    <property type="entry name" value="TesA-like"/>
</dbReference>
<dbReference type="InterPro" id="IPR000073">
    <property type="entry name" value="AB_hydrolase_1"/>
</dbReference>
<keyword evidence="3" id="KW-1185">Reference proteome</keyword>
<dbReference type="SUPFAM" id="SSF53474">
    <property type="entry name" value="alpha/beta-Hydrolases"/>
    <property type="match status" value="1"/>
</dbReference>
<dbReference type="GO" id="GO:0016787">
    <property type="term" value="F:hydrolase activity"/>
    <property type="evidence" value="ECO:0007669"/>
    <property type="project" value="UniProtKB-KW"/>
</dbReference>
<dbReference type="RefSeq" id="WP_252621496.1">
    <property type="nucleotide sequence ID" value="NZ_CP099490.1"/>
</dbReference>
<sequence>MPQQEIPGPHPWSRGQHEGQTYLARRLGTTSGPQIVLVHGIGVASTYFRRLATVLAKSAGVHVLELPGFGGAPKPSAPLSVEELAAVVNAYVRSAGLDRPVLVGHSMGSQVVVEAALQEPDRVLAVVGVGCVVDPRAPTAVQQGLRLLLDFLRETPSANWAVLQDYVRTGPRWFLATMPLMLAYRTEESVRRLQVPLLIVRGARDPIASRRWCEQLAQSAPVAQLVEIPRGAHAVMHTHPQAVSLVVSQLWASALRSAEE</sequence>
<evidence type="ECO:0000313" key="3">
    <source>
        <dbReference type="Proteomes" id="UP001056535"/>
    </source>
</evidence>
<dbReference type="SMART" id="SM00824">
    <property type="entry name" value="PKS_TE"/>
    <property type="match status" value="1"/>
</dbReference>
<dbReference type="EMBL" id="CP099490">
    <property type="protein sequence ID" value="USQ76793.1"/>
    <property type="molecule type" value="Genomic_DNA"/>
</dbReference>
<accession>A0ABY4YJB7</accession>
<evidence type="ECO:0000313" key="2">
    <source>
        <dbReference type="EMBL" id="USQ76793.1"/>
    </source>
</evidence>
<dbReference type="Pfam" id="PF12697">
    <property type="entry name" value="Abhydrolase_6"/>
    <property type="match status" value="1"/>
</dbReference>
<dbReference type="PANTHER" id="PTHR43194:SF5">
    <property type="entry name" value="PIMELOYL-[ACYL-CARRIER PROTEIN] METHYL ESTER ESTERASE"/>
    <property type="match status" value="1"/>
</dbReference>
<name>A0ABY4YJB7_9MICO</name>